<reference evidence="3" key="1">
    <citation type="journal article" date="2019" name="Int. J. Syst. Evol. Microbiol.">
        <title>The Global Catalogue of Microorganisms (GCM) 10K type strain sequencing project: providing services to taxonomists for standard genome sequencing and annotation.</title>
        <authorList>
            <consortium name="The Broad Institute Genomics Platform"/>
            <consortium name="The Broad Institute Genome Sequencing Center for Infectious Disease"/>
            <person name="Wu L."/>
            <person name="Ma J."/>
        </authorList>
    </citation>
    <scope>NUCLEOTIDE SEQUENCE [LARGE SCALE GENOMIC DNA]</scope>
    <source>
        <strain evidence="3">KCTC 32255</strain>
    </source>
</reference>
<keyword evidence="2" id="KW-0808">Transferase</keyword>
<evidence type="ECO:0000256" key="1">
    <source>
        <dbReference type="SAM" id="MobiDB-lite"/>
    </source>
</evidence>
<name>A0ABW2C5W1_9PSEU</name>
<dbReference type="GO" id="GO:0008939">
    <property type="term" value="F:nicotinate-nucleotide-dimethylbenzimidazole phosphoribosyltransferase activity"/>
    <property type="evidence" value="ECO:0007669"/>
    <property type="project" value="UniProtKB-EC"/>
</dbReference>
<keyword evidence="2" id="KW-0328">Glycosyltransferase</keyword>
<dbReference type="PANTHER" id="PTHR43463">
    <property type="entry name" value="NICOTINATE-NUCLEOTIDE--DIMETHYLBENZIMIDAZOLE PHOSPHORIBOSYLTRANSFERASE"/>
    <property type="match status" value="1"/>
</dbReference>
<dbReference type="EC" id="2.4.2.21" evidence="2"/>
<dbReference type="InterPro" id="IPR036087">
    <property type="entry name" value="Nict_dMeBzImd_PRibTrfase_sf"/>
</dbReference>
<dbReference type="CDD" id="cd02439">
    <property type="entry name" value="DMB-PRT_CobT"/>
    <property type="match status" value="1"/>
</dbReference>
<dbReference type="PANTHER" id="PTHR43463:SF1">
    <property type="entry name" value="NICOTINATE-NUCLEOTIDE--DIMETHYLBENZIMIDAZOLE PHOSPHORIBOSYLTRANSFERASE"/>
    <property type="match status" value="1"/>
</dbReference>
<dbReference type="InterPro" id="IPR003200">
    <property type="entry name" value="Nict_dMeBzImd_PRibTrfase"/>
</dbReference>
<comment type="caution">
    <text evidence="2">The sequence shown here is derived from an EMBL/GenBank/DDBJ whole genome shotgun (WGS) entry which is preliminary data.</text>
</comment>
<dbReference type="EMBL" id="JBHSXX010000001">
    <property type="protein sequence ID" value="MFC6869700.1"/>
    <property type="molecule type" value="Genomic_DNA"/>
</dbReference>
<feature type="region of interest" description="Disordered" evidence="1">
    <location>
        <begin position="1"/>
        <end position="32"/>
    </location>
</feature>
<protein>
    <submittedName>
        <fullName evidence="2">Nicotinate-nucleotide--dimethylbenzimidazole phosphoribosyltransferase</fullName>
        <ecNumber evidence="2">2.4.2.21</ecNumber>
    </submittedName>
</protein>
<proteinExistence type="predicted"/>
<dbReference type="SUPFAM" id="SSF52733">
    <property type="entry name" value="Nicotinate mononucleotide:5,6-dimethylbenzimidazole phosphoribosyltransferase (CobT)"/>
    <property type="match status" value="1"/>
</dbReference>
<accession>A0ABW2C5W1</accession>
<organism evidence="2 3">
    <name type="scientific">Haloechinothrix salitolerans</name>
    <dbReference type="NCBI Taxonomy" id="926830"/>
    <lineage>
        <taxon>Bacteria</taxon>
        <taxon>Bacillati</taxon>
        <taxon>Actinomycetota</taxon>
        <taxon>Actinomycetes</taxon>
        <taxon>Pseudonocardiales</taxon>
        <taxon>Pseudonocardiaceae</taxon>
        <taxon>Haloechinothrix</taxon>
    </lineage>
</organism>
<dbReference type="RefSeq" id="WP_345397619.1">
    <property type="nucleotide sequence ID" value="NZ_BAABLA010000027.1"/>
</dbReference>
<sequence length="350" mass="34521">MSTADEVASARETSANELRFAEVGPPDGSARAATRHLAGADDTVGSAAGPLGLGDLTTAAAWLAGCQGQCPPRLPSRPRIVVFAADHGVAARGVSARTGGTTRDLAAELASGSGPLATAAEAAGAGVRVVDVGLTGGDGEYALGHGSEAIDVTDALTEEDTLAAVRAGAAVADAEVNSGTDLLVAGNLGVGATTPAATLIAALTGTEPVAVVGRGSGIDDKGWAVKAAAIRDALRRAKPRLADPLALLRAAGGADIAALTGFLAQAAARRTPIVLGGLPVCAAAMLAEELASGTREWLLAVSTSTEPAHELALEHLNLTPLLDLRLGGDADAGIVATLPLLMTTVRALAG</sequence>
<evidence type="ECO:0000313" key="2">
    <source>
        <dbReference type="EMBL" id="MFC6869700.1"/>
    </source>
</evidence>
<dbReference type="Gene3D" id="3.40.50.10210">
    <property type="match status" value="1"/>
</dbReference>
<keyword evidence="3" id="KW-1185">Reference proteome</keyword>
<evidence type="ECO:0000313" key="3">
    <source>
        <dbReference type="Proteomes" id="UP001596337"/>
    </source>
</evidence>
<dbReference type="Proteomes" id="UP001596337">
    <property type="component" value="Unassembled WGS sequence"/>
</dbReference>
<dbReference type="Pfam" id="PF02277">
    <property type="entry name" value="DBI_PRT"/>
    <property type="match status" value="1"/>
</dbReference>
<gene>
    <name evidence="2" type="ORF">ACFQGD_21395</name>
</gene>